<comment type="caution">
    <text evidence="2">The sequence shown here is derived from an EMBL/GenBank/DDBJ whole genome shotgun (WGS) entry which is preliminary data.</text>
</comment>
<dbReference type="EMBL" id="JAUSTQ010000004">
    <property type="protein sequence ID" value="MDQ0159398.1"/>
    <property type="molecule type" value="Genomic_DNA"/>
</dbReference>
<organism evidence="2 3">
    <name type="scientific">Alkalibacillus salilacus</name>
    <dbReference type="NCBI Taxonomy" id="284582"/>
    <lineage>
        <taxon>Bacteria</taxon>
        <taxon>Bacillati</taxon>
        <taxon>Bacillota</taxon>
        <taxon>Bacilli</taxon>
        <taxon>Bacillales</taxon>
        <taxon>Bacillaceae</taxon>
        <taxon>Alkalibacillus</taxon>
    </lineage>
</organism>
<protein>
    <submittedName>
        <fullName evidence="2">Heme/copper-type cytochrome/quinol oxidase subunit 2</fullName>
    </submittedName>
</protein>
<sequence length="90" mass="9329">MDSTEGQQQASHSGLAIASLVIGVVSLVSMLVWTIMGMAVSVVGILFGVFAIGMIRKQKTPGIGLAKAGLFCNIVALVVPLVTVLVILFM</sequence>
<keyword evidence="1" id="KW-0812">Transmembrane</keyword>
<keyword evidence="1" id="KW-0472">Membrane</keyword>
<dbReference type="Proteomes" id="UP001224359">
    <property type="component" value="Unassembled WGS sequence"/>
</dbReference>
<evidence type="ECO:0000256" key="1">
    <source>
        <dbReference type="SAM" id="Phobius"/>
    </source>
</evidence>
<accession>A0ABT9VEL7</accession>
<keyword evidence="1" id="KW-1133">Transmembrane helix</keyword>
<reference evidence="2 3" key="1">
    <citation type="submission" date="2023-07" db="EMBL/GenBank/DDBJ databases">
        <title>Genomic Encyclopedia of Type Strains, Phase IV (KMG-IV): sequencing the most valuable type-strain genomes for metagenomic binning, comparative biology and taxonomic classification.</title>
        <authorList>
            <person name="Goeker M."/>
        </authorList>
    </citation>
    <scope>NUCLEOTIDE SEQUENCE [LARGE SCALE GENOMIC DNA]</scope>
    <source>
        <strain evidence="2 3">DSM 16460</strain>
    </source>
</reference>
<gene>
    <name evidence="2" type="ORF">J2S77_001362</name>
</gene>
<feature type="transmembrane region" description="Helical" evidence="1">
    <location>
        <begin position="38"/>
        <end position="56"/>
    </location>
</feature>
<keyword evidence="3" id="KW-1185">Reference proteome</keyword>
<evidence type="ECO:0000313" key="2">
    <source>
        <dbReference type="EMBL" id="MDQ0159398.1"/>
    </source>
</evidence>
<dbReference type="RefSeq" id="WP_306975843.1">
    <property type="nucleotide sequence ID" value="NZ_JAUSTQ010000004.1"/>
</dbReference>
<feature type="transmembrane region" description="Helical" evidence="1">
    <location>
        <begin position="68"/>
        <end position="89"/>
    </location>
</feature>
<proteinExistence type="predicted"/>
<feature type="transmembrane region" description="Helical" evidence="1">
    <location>
        <begin position="12"/>
        <end position="32"/>
    </location>
</feature>
<evidence type="ECO:0000313" key="3">
    <source>
        <dbReference type="Proteomes" id="UP001224359"/>
    </source>
</evidence>
<name>A0ABT9VEL7_9BACI</name>